<sequence>MTASDLARLESAKALRPRPATPALLGFYHVTFDALTGKRGVEARLRRDLLRQRQVALVGAMGSGKTSVIEYVLGPEGEGSANENSRVFLPIVFPVRDERMALLTDPGEFVEQLGDVIRDAAQRNFAGDRTFTRPKPRTRSRSSRKTIVAPSVIDPTTGLQLRLELAREVVDALSGDRPSSRDRLAELRGVLQLVRDRGLEPVLVFDDLDQWLGSGGEARDARTRFWRQVPRILAESLSVAAVLAVQPDALDETFEPARDVVRPIVLPRVPDASGLGRVLDRRIGFELSPGHDRTTVVTADALQELFEYYRQGSGSIRLDVLRPLELALDAALDAGDTGPVTAAGLRDVLGLSPGRAAPPPRLPAGPSRRAGDHGTPPR</sequence>
<reference evidence="2 3" key="1">
    <citation type="submission" date="2020-02" db="EMBL/GenBank/DDBJ databases">
        <title>Sequencing the genomes of 1000 actinobacteria strains.</title>
        <authorList>
            <person name="Klenk H.-P."/>
        </authorList>
    </citation>
    <scope>NUCLEOTIDE SEQUENCE [LARGE SCALE GENOMIC DNA]</scope>
    <source>
        <strain evidence="2 3">DSM 19609</strain>
    </source>
</reference>
<dbReference type="InterPro" id="IPR027417">
    <property type="entry name" value="P-loop_NTPase"/>
</dbReference>
<keyword evidence="3" id="KW-1185">Reference proteome</keyword>
<dbReference type="RefSeq" id="WP_167167711.1">
    <property type="nucleotide sequence ID" value="NZ_BAAAOO010000007.1"/>
</dbReference>
<comment type="caution">
    <text evidence="2">The sequence shown here is derived from an EMBL/GenBank/DDBJ whole genome shotgun (WGS) entry which is preliminary data.</text>
</comment>
<protein>
    <recommendedName>
        <fullName evidence="4">AAA+ ATPase domain-containing protein</fullName>
    </recommendedName>
</protein>
<evidence type="ECO:0000313" key="3">
    <source>
        <dbReference type="Proteomes" id="UP000749311"/>
    </source>
</evidence>
<accession>A0ABX0SI48</accession>
<evidence type="ECO:0000313" key="2">
    <source>
        <dbReference type="EMBL" id="NIH57646.1"/>
    </source>
</evidence>
<dbReference type="SUPFAM" id="SSF52540">
    <property type="entry name" value="P-loop containing nucleoside triphosphate hydrolases"/>
    <property type="match status" value="1"/>
</dbReference>
<name>A0ABX0SI48_9ACTN</name>
<evidence type="ECO:0008006" key="4">
    <source>
        <dbReference type="Google" id="ProtNLM"/>
    </source>
</evidence>
<feature type="region of interest" description="Disordered" evidence="1">
    <location>
        <begin position="351"/>
        <end position="378"/>
    </location>
</feature>
<evidence type="ECO:0000256" key="1">
    <source>
        <dbReference type="SAM" id="MobiDB-lite"/>
    </source>
</evidence>
<proteinExistence type="predicted"/>
<gene>
    <name evidence="2" type="ORF">FB473_002291</name>
</gene>
<dbReference type="Proteomes" id="UP000749311">
    <property type="component" value="Unassembled WGS sequence"/>
</dbReference>
<organism evidence="2 3">
    <name type="scientific">Brooklawnia cerclae</name>
    <dbReference type="NCBI Taxonomy" id="349934"/>
    <lineage>
        <taxon>Bacteria</taxon>
        <taxon>Bacillati</taxon>
        <taxon>Actinomycetota</taxon>
        <taxon>Actinomycetes</taxon>
        <taxon>Propionibacteriales</taxon>
        <taxon>Propionibacteriaceae</taxon>
        <taxon>Brooklawnia</taxon>
    </lineage>
</organism>
<dbReference type="EMBL" id="JAAMOZ010000001">
    <property type="protein sequence ID" value="NIH57646.1"/>
    <property type="molecule type" value="Genomic_DNA"/>
</dbReference>